<dbReference type="InterPro" id="IPR020802">
    <property type="entry name" value="TesA-like"/>
</dbReference>
<proteinExistence type="predicted"/>
<dbReference type="RefSeq" id="WP_386453740.1">
    <property type="nucleotide sequence ID" value="NZ_JBHSUW010000001.1"/>
</dbReference>
<evidence type="ECO:0000256" key="1">
    <source>
        <dbReference type="ARBA" id="ARBA00022450"/>
    </source>
</evidence>
<dbReference type="EMBL" id="JBHSUW010000001">
    <property type="protein sequence ID" value="MFC6500263.1"/>
    <property type="molecule type" value="Genomic_DNA"/>
</dbReference>
<name>A0ABW1XT57_STRPL</name>
<dbReference type="InterPro" id="IPR009081">
    <property type="entry name" value="PP-bd_ACP"/>
</dbReference>
<dbReference type="InterPro" id="IPR001031">
    <property type="entry name" value="Thioesterase"/>
</dbReference>
<dbReference type="SUPFAM" id="SSF47336">
    <property type="entry name" value="ACP-like"/>
    <property type="match status" value="1"/>
</dbReference>
<dbReference type="SUPFAM" id="SSF53474">
    <property type="entry name" value="alpha/beta-Hydrolases"/>
    <property type="match status" value="1"/>
</dbReference>
<evidence type="ECO:0000313" key="5">
    <source>
        <dbReference type="Proteomes" id="UP001596321"/>
    </source>
</evidence>
<feature type="domain" description="Carrier" evidence="3">
    <location>
        <begin position="1"/>
        <end position="67"/>
    </location>
</feature>
<dbReference type="Proteomes" id="UP001596321">
    <property type="component" value="Unassembled WGS sequence"/>
</dbReference>
<gene>
    <name evidence="4" type="ORF">ACFQFF_01015</name>
</gene>
<keyword evidence="1" id="KW-0596">Phosphopantetheine</keyword>
<keyword evidence="4" id="KW-0378">Hydrolase</keyword>
<evidence type="ECO:0000256" key="2">
    <source>
        <dbReference type="ARBA" id="ARBA00022553"/>
    </source>
</evidence>
<accession>A0ABW1XT57</accession>
<keyword evidence="5" id="KW-1185">Reference proteome</keyword>
<dbReference type="InterPro" id="IPR036736">
    <property type="entry name" value="ACP-like_sf"/>
</dbReference>
<evidence type="ECO:0000313" key="4">
    <source>
        <dbReference type="EMBL" id="MFC6500263.1"/>
    </source>
</evidence>
<dbReference type="Pfam" id="PF00975">
    <property type="entry name" value="Thioesterase"/>
    <property type="match status" value="1"/>
</dbReference>
<keyword evidence="2" id="KW-0597">Phosphoprotein</keyword>
<organism evidence="4 5">
    <name type="scientific">Streptomyces plicatus</name>
    <dbReference type="NCBI Taxonomy" id="1922"/>
    <lineage>
        <taxon>Bacteria</taxon>
        <taxon>Bacillati</taxon>
        <taxon>Actinomycetota</taxon>
        <taxon>Actinomycetes</taxon>
        <taxon>Kitasatosporales</taxon>
        <taxon>Streptomycetaceae</taxon>
        <taxon>Streptomyces</taxon>
        <taxon>Streptomyces rochei group</taxon>
    </lineage>
</organism>
<dbReference type="PROSITE" id="PS00012">
    <property type="entry name" value="PHOSPHOPANTETHEINE"/>
    <property type="match status" value="1"/>
</dbReference>
<reference evidence="5" key="1">
    <citation type="journal article" date="2019" name="Int. J. Syst. Evol. Microbiol.">
        <title>The Global Catalogue of Microorganisms (GCM) 10K type strain sequencing project: providing services to taxonomists for standard genome sequencing and annotation.</title>
        <authorList>
            <consortium name="The Broad Institute Genomics Platform"/>
            <consortium name="The Broad Institute Genome Sequencing Center for Infectious Disease"/>
            <person name="Wu L."/>
            <person name="Ma J."/>
        </authorList>
    </citation>
    <scope>NUCLEOTIDE SEQUENCE [LARGE SCALE GENOMIC DNA]</scope>
    <source>
        <strain evidence="5">JCM 4504</strain>
    </source>
</reference>
<evidence type="ECO:0000259" key="3">
    <source>
        <dbReference type="PROSITE" id="PS50075"/>
    </source>
</evidence>
<dbReference type="Gene3D" id="3.40.50.1820">
    <property type="entry name" value="alpha/beta hydrolase"/>
    <property type="match status" value="1"/>
</dbReference>
<dbReference type="InterPro" id="IPR006162">
    <property type="entry name" value="Ppantetheine_attach_site"/>
</dbReference>
<dbReference type="PANTHER" id="PTHR45527">
    <property type="entry name" value="NONRIBOSOMAL PEPTIDE SYNTHETASE"/>
    <property type="match status" value="1"/>
</dbReference>
<dbReference type="PROSITE" id="PS50075">
    <property type="entry name" value="CARRIER"/>
    <property type="match status" value="1"/>
</dbReference>
<dbReference type="PANTHER" id="PTHR45527:SF1">
    <property type="entry name" value="FATTY ACID SYNTHASE"/>
    <property type="match status" value="1"/>
</dbReference>
<dbReference type="InterPro" id="IPR029058">
    <property type="entry name" value="AB_hydrolase_fold"/>
</dbReference>
<dbReference type="Pfam" id="PF00550">
    <property type="entry name" value="PP-binding"/>
    <property type="match status" value="1"/>
</dbReference>
<dbReference type="SMART" id="SM00824">
    <property type="entry name" value="PKS_TE"/>
    <property type="match status" value="1"/>
</dbReference>
<comment type="caution">
    <text evidence="4">The sequence shown here is derived from an EMBL/GenBank/DDBJ whole genome shotgun (WGS) entry which is preliminary data.</text>
</comment>
<protein>
    <submittedName>
        <fullName evidence="4">Alpha/beta fold hydrolase</fullName>
    </submittedName>
</protein>
<sequence>MTRLWEETLGIGGIGVHDNFFDLGGDSMRAVLLAGRLRQTGTLDVPAATLLAAPTVAGVLAAADEPTDGPDGETPGPAPTALAPLLPLRPEGTAPPLFCVHPGAGVSWRYTGLLPHLGGDQPVYGIQAAGLDGTRPPAPDAAAMVAHYLDLMRRVQPHGPYRLLGWSYGGFVAHALACALQSAGESVELLALLDAPQPHGTAHDPDSVERQVAALLSRVAGLPVDTGTADVHTVLRRIDARVTADPTSTPVTRAEAAAIAAVMRNNLRIAPQFAPGVYRGDVLFFSAAEERPTDFPADLAVLPGKADSWRPHVDGTLHDHQVPCGHYEMTEPEPITRIGAAVAKALRDLGDRAAAPPAP</sequence>
<dbReference type="GO" id="GO:0016787">
    <property type="term" value="F:hydrolase activity"/>
    <property type="evidence" value="ECO:0007669"/>
    <property type="project" value="UniProtKB-KW"/>
</dbReference>